<accession>A0A1M5YL30</accession>
<organism evidence="2 3">
    <name type="scientific">Desulfosporosinus lacus DSM 15449</name>
    <dbReference type="NCBI Taxonomy" id="1121420"/>
    <lineage>
        <taxon>Bacteria</taxon>
        <taxon>Bacillati</taxon>
        <taxon>Bacillota</taxon>
        <taxon>Clostridia</taxon>
        <taxon>Eubacteriales</taxon>
        <taxon>Desulfitobacteriaceae</taxon>
        <taxon>Desulfosporosinus</taxon>
    </lineage>
</organism>
<protein>
    <submittedName>
        <fullName evidence="2">Lysophospholipase L1</fullName>
    </submittedName>
</protein>
<gene>
    <name evidence="2" type="ORF">SAMN02746098_02517</name>
</gene>
<feature type="domain" description="SGNH hydrolase-type esterase" evidence="1">
    <location>
        <begin position="5"/>
        <end position="166"/>
    </location>
</feature>
<dbReference type="InterPro" id="IPR036514">
    <property type="entry name" value="SGNH_hydro_sf"/>
</dbReference>
<proteinExistence type="predicted"/>
<reference evidence="3" key="1">
    <citation type="submission" date="2016-11" db="EMBL/GenBank/DDBJ databases">
        <authorList>
            <person name="Varghese N."/>
            <person name="Submissions S."/>
        </authorList>
    </citation>
    <scope>NUCLEOTIDE SEQUENCE [LARGE SCALE GENOMIC DNA]</scope>
    <source>
        <strain evidence="3">DSM 15449</strain>
    </source>
</reference>
<dbReference type="STRING" id="1121420.SAMN02746098_02517"/>
<dbReference type="PANTHER" id="PTHR30383:SF5">
    <property type="entry name" value="SGNH HYDROLASE-TYPE ESTERASE DOMAIN-CONTAINING PROTEIN"/>
    <property type="match status" value="1"/>
</dbReference>
<dbReference type="InterPro" id="IPR013830">
    <property type="entry name" value="SGNH_hydro"/>
</dbReference>
<name>A0A1M5YL30_9FIRM</name>
<dbReference type="PANTHER" id="PTHR30383">
    <property type="entry name" value="THIOESTERASE 1/PROTEASE 1/LYSOPHOSPHOLIPASE L1"/>
    <property type="match status" value="1"/>
</dbReference>
<evidence type="ECO:0000313" key="2">
    <source>
        <dbReference type="EMBL" id="SHI12691.1"/>
    </source>
</evidence>
<dbReference type="InterPro" id="IPR051532">
    <property type="entry name" value="Ester_Hydrolysis_Enzymes"/>
</dbReference>
<dbReference type="RefSeq" id="WP_084110270.1">
    <property type="nucleotide sequence ID" value="NZ_FQXJ01000008.1"/>
</dbReference>
<dbReference type="OrthoDB" id="9777593at2"/>
<keyword evidence="3" id="KW-1185">Reference proteome</keyword>
<dbReference type="Gene3D" id="3.40.50.1110">
    <property type="entry name" value="SGNH hydrolase"/>
    <property type="match status" value="1"/>
</dbReference>
<dbReference type="AlphaFoldDB" id="A0A1M5YL30"/>
<dbReference type="Pfam" id="PF13472">
    <property type="entry name" value="Lipase_GDSL_2"/>
    <property type="match status" value="1"/>
</dbReference>
<evidence type="ECO:0000259" key="1">
    <source>
        <dbReference type="Pfam" id="PF13472"/>
    </source>
</evidence>
<evidence type="ECO:0000313" key="3">
    <source>
        <dbReference type="Proteomes" id="UP000183954"/>
    </source>
</evidence>
<sequence>MKIIAIGDSITEGFPYTREESWVTFLGQELHCEIINKGINGDLTQNIHDRFGRDVLAFNPTHVIILGGTNDAYAKYPLEIVSPHFTAMIKMSREHGIIPIIGLPIPSLAADDEFFLQQYRNWLIDCAKMNNLPLINFYAPFLKRLEAGEESKLFVDEVHPSLEGYKFMAEIVENDLFVAEEVPEEWKALGAERLLLNTAQNALIQATGGIIRAGKVKGD</sequence>
<dbReference type="SUPFAM" id="SSF52266">
    <property type="entry name" value="SGNH hydrolase"/>
    <property type="match status" value="1"/>
</dbReference>
<dbReference type="Proteomes" id="UP000183954">
    <property type="component" value="Unassembled WGS sequence"/>
</dbReference>
<dbReference type="EMBL" id="FQXJ01000008">
    <property type="protein sequence ID" value="SHI12691.1"/>
    <property type="molecule type" value="Genomic_DNA"/>
</dbReference>
<dbReference type="GO" id="GO:0004622">
    <property type="term" value="F:phosphatidylcholine lysophospholipase activity"/>
    <property type="evidence" value="ECO:0007669"/>
    <property type="project" value="TreeGrafter"/>
</dbReference>